<dbReference type="CDD" id="cd06587">
    <property type="entry name" value="VOC"/>
    <property type="match status" value="1"/>
</dbReference>
<evidence type="ECO:0000259" key="1">
    <source>
        <dbReference type="PROSITE" id="PS51819"/>
    </source>
</evidence>
<reference evidence="2 3" key="1">
    <citation type="submission" date="2014-06" db="EMBL/GenBank/DDBJ databases">
        <title>Saccharopolyspora rectivirgula DSM-43113 Genome sequencing.</title>
        <authorList>
            <person name="Barrera C."/>
            <person name="Millon L."/>
            <person name="Rognon B."/>
            <person name="Zaugg C."/>
            <person name="Monod M."/>
        </authorList>
    </citation>
    <scope>NUCLEOTIDE SEQUENCE [LARGE SCALE GENOMIC DNA]</scope>
    <source>
        <strain evidence="2 3">DSM 43113</strain>
    </source>
</reference>
<keyword evidence="3" id="KW-1185">Reference proteome</keyword>
<dbReference type="InterPro" id="IPR037523">
    <property type="entry name" value="VOC_core"/>
</dbReference>
<proteinExistence type="predicted"/>
<evidence type="ECO:0000313" key="2">
    <source>
        <dbReference type="EMBL" id="KEI45336.1"/>
    </source>
</evidence>
<dbReference type="PANTHER" id="PTHR35908:SF1">
    <property type="entry name" value="CONSERVED PROTEIN"/>
    <property type="match status" value="1"/>
</dbReference>
<dbReference type="Gene3D" id="3.10.180.10">
    <property type="entry name" value="2,3-Dihydroxybiphenyl 1,2-Dioxygenase, domain 1"/>
    <property type="match status" value="1"/>
</dbReference>
<gene>
    <name evidence="2" type="ORF">GU90_06055</name>
</gene>
<dbReference type="InterPro" id="IPR029068">
    <property type="entry name" value="Glyas_Bleomycin-R_OHBP_Dase"/>
</dbReference>
<organism evidence="2 3">
    <name type="scientific">Saccharopolyspora rectivirgula</name>
    <dbReference type="NCBI Taxonomy" id="28042"/>
    <lineage>
        <taxon>Bacteria</taxon>
        <taxon>Bacillati</taxon>
        <taxon>Actinomycetota</taxon>
        <taxon>Actinomycetes</taxon>
        <taxon>Pseudonocardiales</taxon>
        <taxon>Pseudonocardiaceae</taxon>
        <taxon>Saccharopolyspora</taxon>
    </lineage>
</organism>
<dbReference type="SUPFAM" id="SSF54593">
    <property type="entry name" value="Glyoxalase/Bleomycin resistance protein/Dihydroxybiphenyl dioxygenase"/>
    <property type="match status" value="1"/>
</dbReference>
<dbReference type="EMBL" id="JNVU01000014">
    <property type="protein sequence ID" value="KEI45336.1"/>
    <property type="molecule type" value="Genomic_DNA"/>
</dbReference>
<comment type="caution">
    <text evidence="2">The sequence shown here is derived from an EMBL/GenBank/DDBJ whole genome shotgun (WGS) entry which is preliminary data.</text>
</comment>
<dbReference type="Pfam" id="PF18029">
    <property type="entry name" value="Glyoxalase_6"/>
    <property type="match status" value="1"/>
</dbReference>
<accession>A0A073B1A2</accession>
<feature type="domain" description="VOC" evidence="1">
    <location>
        <begin position="4"/>
        <end position="124"/>
    </location>
</feature>
<dbReference type="AlphaFoldDB" id="A0A073B1A2"/>
<dbReference type="STRING" id="28042.GU90_06055"/>
<dbReference type="Proteomes" id="UP000031419">
    <property type="component" value="Unassembled WGS sequence"/>
</dbReference>
<dbReference type="PROSITE" id="PS51819">
    <property type="entry name" value="VOC"/>
    <property type="match status" value="1"/>
</dbReference>
<dbReference type="eggNOG" id="COG0346">
    <property type="taxonomic scope" value="Bacteria"/>
</dbReference>
<evidence type="ECO:0000313" key="3">
    <source>
        <dbReference type="Proteomes" id="UP000031419"/>
    </source>
</evidence>
<dbReference type="PANTHER" id="PTHR35908">
    <property type="entry name" value="HYPOTHETICAL FUSION PROTEIN"/>
    <property type="match status" value="1"/>
</dbReference>
<sequence>MALELCAIAFDCPDPRALAEFYGRLLGWEIDEDASDDRWVELADPGGGAPLAFQRAERYRRPTWPDEEVPQQVHVDIAVESLQEGHELAIAAGAEQLPQPPDRAGANFRVYADPAGHPFCVVATGAPTNE</sequence>
<protein>
    <submittedName>
        <fullName evidence="2">Glyoxalase</fullName>
    </submittedName>
</protein>
<name>A0A073B1A2_9PSEU</name>
<dbReference type="InterPro" id="IPR041581">
    <property type="entry name" value="Glyoxalase_6"/>
</dbReference>